<dbReference type="PANTHER" id="PTHR33233">
    <property type="entry name" value="ENDONUCLEASE/EXONUCLEASE/PHOSPHATASE"/>
    <property type="match status" value="1"/>
</dbReference>
<name>A0AAV0ZDD9_VICFA</name>
<dbReference type="AlphaFoldDB" id="A0AAV0ZDD9"/>
<evidence type="ECO:0000256" key="1">
    <source>
        <dbReference type="SAM" id="MobiDB-lite"/>
    </source>
</evidence>
<dbReference type="EMBL" id="OX451735">
    <property type="protein sequence ID" value="CAI8594894.1"/>
    <property type="molecule type" value="Genomic_DNA"/>
</dbReference>
<feature type="region of interest" description="Disordered" evidence="1">
    <location>
        <begin position="1"/>
        <end position="83"/>
    </location>
</feature>
<dbReference type="Proteomes" id="UP001157006">
    <property type="component" value="Chromosome 1S"/>
</dbReference>
<feature type="compositionally biased region" description="Basic and acidic residues" evidence="1">
    <location>
        <begin position="14"/>
        <end position="29"/>
    </location>
</feature>
<organism evidence="2 3">
    <name type="scientific">Vicia faba</name>
    <name type="common">Broad bean</name>
    <name type="synonym">Faba vulgaris</name>
    <dbReference type="NCBI Taxonomy" id="3906"/>
    <lineage>
        <taxon>Eukaryota</taxon>
        <taxon>Viridiplantae</taxon>
        <taxon>Streptophyta</taxon>
        <taxon>Embryophyta</taxon>
        <taxon>Tracheophyta</taxon>
        <taxon>Spermatophyta</taxon>
        <taxon>Magnoliopsida</taxon>
        <taxon>eudicotyledons</taxon>
        <taxon>Gunneridae</taxon>
        <taxon>Pentapetalae</taxon>
        <taxon>rosids</taxon>
        <taxon>fabids</taxon>
        <taxon>Fabales</taxon>
        <taxon>Fabaceae</taxon>
        <taxon>Papilionoideae</taxon>
        <taxon>50 kb inversion clade</taxon>
        <taxon>NPAAA clade</taxon>
        <taxon>Hologalegina</taxon>
        <taxon>IRL clade</taxon>
        <taxon>Fabeae</taxon>
        <taxon>Vicia</taxon>
    </lineage>
</organism>
<dbReference type="PANTHER" id="PTHR33233:SF17">
    <property type="entry name" value="DUF4283 DOMAIN-CONTAINING PROTEIN"/>
    <property type="match status" value="1"/>
</dbReference>
<feature type="compositionally biased region" description="Basic and acidic residues" evidence="1">
    <location>
        <begin position="50"/>
        <end position="63"/>
    </location>
</feature>
<proteinExistence type="predicted"/>
<evidence type="ECO:0000313" key="2">
    <source>
        <dbReference type="EMBL" id="CAI8594894.1"/>
    </source>
</evidence>
<sequence length="146" mass="16658">MVYDKNQKGRRRLEKVVAKRPKTAERDSVTKAAIEIDTNIRNTMIEENEAPPKEPKPTMEDPKPIPPKSKLKNKKPWVDVIQGNRSMNRGMTVGYAAPMMVNGEIVIQIEEDYVADELEFWENALILFSLGDTLSMNAVKKIMKKT</sequence>
<evidence type="ECO:0000313" key="3">
    <source>
        <dbReference type="Proteomes" id="UP001157006"/>
    </source>
</evidence>
<reference evidence="2 3" key="1">
    <citation type="submission" date="2023-01" db="EMBL/GenBank/DDBJ databases">
        <authorList>
            <person name="Kreplak J."/>
        </authorList>
    </citation>
    <scope>NUCLEOTIDE SEQUENCE [LARGE SCALE GENOMIC DNA]</scope>
</reference>
<accession>A0AAV0ZDD9</accession>
<gene>
    <name evidence="2" type="ORF">VFH_I164200</name>
</gene>
<keyword evidence="3" id="KW-1185">Reference proteome</keyword>
<protein>
    <submittedName>
        <fullName evidence="2">Uncharacterized protein</fullName>
    </submittedName>
</protein>